<dbReference type="Proteomes" id="UP001207337">
    <property type="component" value="Unassembled WGS sequence"/>
</dbReference>
<gene>
    <name evidence="2" type="ORF">LQ318_09790</name>
</gene>
<dbReference type="InterPro" id="IPR052906">
    <property type="entry name" value="Type_IV_Methyl-Rstrct_Enzyme"/>
</dbReference>
<keyword evidence="3" id="KW-1185">Reference proteome</keyword>
<comment type="caution">
    <text evidence="2">The sequence shown here is derived from an EMBL/GenBank/DDBJ whole genome shotgun (WGS) entry which is preliminary data.</text>
</comment>
<dbReference type="SUPFAM" id="SSF52980">
    <property type="entry name" value="Restriction endonuclease-like"/>
    <property type="match status" value="1"/>
</dbReference>
<dbReference type="PANTHER" id="PTHR30015:SF7">
    <property type="entry name" value="TYPE IV METHYL-DIRECTED RESTRICTION ENZYME ECOKMRR"/>
    <property type="match status" value="1"/>
</dbReference>
<evidence type="ECO:0000313" key="3">
    <source>
        <dbReference type="Proteomes" id="UP001207337"/>
    </source>
</evidence>
<keyword evidence="2" id="KW-0255">Endonuclease</keyword>
<dbReference type="Pfam" id="PF04471">
    <property type="entry name" value="Mrr_cat"/>
    <property type="match status" value="1"/>
</dbReference>
<keyword evidence="2" id="KW-0378">Hydrolase</keyword>
<proteinExistence type="predicted"/>
<name>A0ABT3PZD9_9BACT</name>
<dbReference type="InterPro" id="IPR007560">
    <property type="entry name" value="Restrct_endonuc_IV_Mrr"/>
</dbReference>
<sequence>MSIWQHHELYRDLNKLCNLDFYNTCFKPCFFCGAKLNSRALDVTEFTHAPDLISMFKTDLLDVTRRKFPEYFTDLPDSYFEILDKESSDLYSYCYACEFCGWWIADYRGFLAAKDMIWEVIAGVSAVLKEFDISDISTPIQDIRSFLSGRYKTRNILHPIKYEEVVASVFSDLGYDVKLTSYNHDDGIDILLENDSDCIGVQVKRTKNKIQIDTIRSFVGALILGGFTKGIFVTTSDFTKVSRATADIANKSIIPIELWDASSFLEVLKVAQVSCFDFDSILNSVLKTEFWTPIAFCNLNSL</sequence>
<keyword evidence="2" id="KW-0540">Nuclease</keyword>
<organism evidence="2 3">
    <name type="scientific">Fodinibius salicampi</name>
    <dbReference type="NCBI Taxonomy" id="1920655"/>
    <lineage>
        <taxon>Bacteria</taxon>
        <taxon>Pseudomonadati</taxon>
        <taxon>Balneolota</taxon>
        <taxon>Balneolia</taxon>
        <taxon>Balneolales</taxon>
        <taxon>Balneolaceae</taxon>
        <taxon>Fodinibius</taxon>
    </lineage>
</organism>
<reference evidence="2 3" key="1">
    <citation type="submission" date="2021-11" db="EMBL/GenBank/DDBJ databases">
        <title>Aliifidinibius sp. nov., a new bacterium isolated from saline soil.</title>
        <authorList>
            <person name="Galisteo C."/>
            <person name="De La Haba R."/>
            <person name="Sanchez-Porro C."/>
            <person name="Ventosa A."/>
        </authorList>
    </citation>
    <scope>NUCLEOTIDE SEQUENCE [LARGE SCALE GENOMIC DNA]</scope>
    <source>
        <strain evidence="2 3">KACC 190600</strain>
    </source>
</reference>
<evidence type="ECO:0000313" key="2">
    <source>
        <dbReference type="EMBL" id="MCW9713196.1"/>
    </source>
</evidence>
<dbReference type="RefSeq" id="WP_265789720.1">
    <property type="nucleotide sequence ID" value="NZ_BAABRS010000002.1"/>
</dbReference>
<feature type="domain" description="Restriction endonuclease type IV Mrr" evidence="1">
    <location>
        <begin position="158"/>
        <end position="267"/>
    </location>
</feature>
<dbReference type="Gene3D" id="3.40.1350.10">
    <property type="match status" value="1"/>
</dbReference>
<dbReference type="InterPro" id="IPR011856">
    <property type="entry name" value="tRNA_endonuc-like_dom_sf"/>
</dbReference>
<dbReference type="PANTHER" id="PTHR30015">
    <property type="entry name" value="MRR RESTRICTION SYSTEM PROTEIN"/>
    <property type="match status" value="1"/>
</dbReference>
<accession>A0ABT3PZD9</accession>
<dbReference type="EMBL" id="JAJNDC010000002">
    <property type="protein sequence ID" value="MCW9713196.1"/>
    <property type="molecule type" value="Genomic_DNA"/>
</dbReference>
<evidence type="ECO:0000259" key="1">
    <source>
        <dbReference type="Pfam" id="PF04471"/>
    </source>
</evidence>
<dbReference type="InterPro" id="IPR011335">
    <property type="entry name" value="Restrct_endonuc-II-like"/>
</dbReference>
<dbReference type="GO" id="GO:0004519">
    <property type="term" value="F:endonuclease activity"/>
    <property type="evidence" value="ECO:0007669"/>
    <property type="project" value="UniProtKB-KW"/>
</dbReference>
<protein>
    <submittedName>
        <fullName evidence="2">Restriction endonuclease</fullName>
    </submittedName>
</protein>